<name>A0A812T5C9_9DINO</name>
<dbReference type="AlphaFoldDB" id="A0A812T5C9"/>
<accession>A0A812T5C9</accession>
<dbReference type="EMBL" id="CAJNDS010002544">
    <property type="protein sequence ID" value="CAE7519955.1"/>
    <property type="molecule type" value="Genomic_DNA"/>
</dbReference>
<feature type="region of interest" description="Disordered" evidence="1">
    <location>
        <begin position="47"/>
        <end position="69"/>
    </location>
</feature>
<proteinExistence type="predicted"/>
<protein>
    <submittedName>
        <fullName evidence="2">Uncharacterized protein</fullName>
    </submittedName>
</protein>
<sequence>MFASRFQMLSSSCLKFDCFALFGAMASRQTPTPAEATAAAVAAAQSQVPPATGPFDQDSADARADEQARRSARHAELVRAWRAVCEPEHEESALALSSLDVQSVCFVSDVCHDVLMDRLFHLPTDILSRMQPSGRRITRTLRSARWADATSSEDDAAQPPPS</sequence>
<feature type="compositionally biased region" description="Basic and acidic residues" evidence="1">
    <location>
        <begin position="60"/>
        <end position="69"/>
    </location>
</feature>
<keyword evidence="3" id="KW-1185">Reference proteome</keyword>
<reference evidence="2" key="1">
    <citation type="submission" date="2021-02" db="EMBL/GenBank/DDBJ databases">
        <authorList>
            <person name="Dougan E. K."/>
            <person name="Rhodes N."/>
            <person name="Thang M."/>
            <person name="Chan C."/>
        </authorList>
    </citation>
    <scope>NUCLEOTIDE SEQUENCE</scope>
</reference>
<evidence type="ECO:0000256" key="1">
    <source>
        <dbReference type="SAM" id="MobiDB-lite"/>
    </source>
</evidence>
<evidence type="ECO:0000313" key="2">
    <source>
        <dbReference type="EMBL" id="CAE7519955.1"/>
    </source>
</evidence>
<organism evidence="2 3">
    <name type="scientific">Symbiodinium natans</name>
    <dbReference type="NCBI Taxonomy" id="878477"/>
    <lineage>
        <taxon>Eukaryota</taxon>
        <taxon>Sar</taxon>
        <taxon>Alveolata</taxon>
        <taxon>Dinophyceae</taxon>
        <taxon>Suessiales</taxon>
        <taxon>Symbiodiniaceae</taxon>
        <taxon>Symbiodinium</taxon>
    </lineage>
</organism>
<dbReference type="Proteomes" id="UP000604046">
    <property type="component" value="Unassembled WGS sequence"/>
</dbReference>
<evidence type="ECO:0000313" key="3">
    <source>
        <dbReference type="Proteomes" id="UP000604046"/>
    </source>
</evidence>
<comment type="caution">
    <text evidence="2">The sequence shown here is derived from an EMBL/GenBank/DDBJ whole genome shotgun (WGS) entry which is preliminary data.</text>
</comment>
<gene>
    <name evidence="2" type="ORF">SNAT2548_LOCUS29101</name>
</gene>